<dbReference type="HOGENOM" id="CLU_2917511_0_0_11"/>
<keyword evidence="3" id="KW-1185">Reference proteome</keyword>
<name>F5XG37_MICPN</name>
<organism evidence="2 3">
    <name type="scientific">Microlunatus phosphovorus (strain ATCC 700054 / DSM 10555 / JCM 9379 / NBRC 101784 / NCIMB 13414 / VKM Ac-1990 / NM-1)</name>
    <dbReference type="NCBI Taxonomy" id="1032480"/>
    <lineage>
        <taxon>Bacteria</taxon>
        <taxon>Bacillati</taxon>
        <taxon>Actinomycetota</taxon>
        <taxon>Actinomycetes</taxon>
        <taxon>Propionibacteriales</taxon>
        <taxon>Propionibacteriaceae</taxon>
        <taxon>Microlunatus</taxon>
    </lineage>
</organism>
<accession>F5XG37</accession>
<dbReference type="InterPro" id="IPR041657">
    <property type="entry name" value="HTH_17"/>
</dbReference>
<dbReference type="NCBIfam" id="TIGR01764">
    <property type="entry name" value="excise"/>
    <property type="match status" value="1"/>
</dbReference>
<dbReference type="Proteomes" id="UP000007947">
    <property type="component" value="Chromosome"/>
</dbReference>
<reference evidence="2 3" key="1">
    <citation type="submission" date="2011-05" db="EMBL/GenBank/DDBJ databases">
        <title>Whole genome sequence of Microlunatus phosphovorus NM-1.</title>
        <authorList>
            <person name="Hosoyama A."/>
            <person name="Sasaki K."/>
            <person name="Harada T."/>
            <person name="Igarashi R."/>
            <person name="Kawakoshi A."/>
            <person name="Sasagawa M."/>
            <person name="Fukada J."/>
            <person name="Nakamura S."/>
            <person name="Katano Y."/>
            <person name="Hanada S."/>
            <person name="Kamagata Y."/>
            <person name="Nakamura N."/>
            <person name="Yamazaki S."/>
            <person name="Fujita N."/>
        </authorList>
    </citation>
    <scope>NUCLEOTIDE SEQUENCE [LARGE SCALE GENOMIC DNA]</scope>
    <source>
        <strain evidence="3">ATCC 700054 / DSM 10555 / JCM 9379 / NBRC 101784 / NCIMB 13414 / VKM Ac-1990 / NM-1</strain>
    </source>
</reference>
<evidence type="ECO:0000313" key="3">
    <source>
        <dbReference type="Proteomes" id="UP000007947"/>
    </source>
</evidence>
<dbReference type="InterPro" id="IPR009061">
    <property type="entry name" value="DNA-bd_dom_put_sf"/>
</dbReference>
<evidence type="ECO:0000313" key="2">
    <source>
        <dbReference type="EMBL" id="BAK37971.1"/>
    </source>
</evidence>
<feature type="domain" description="Helix-turn-helix" evidence="1">
    <location>
        <begin position="6"/>
        <end position="57"/>
    </location>
</feature>
<dbReference type="EMBL" id="AP012204">
    <property type="protein sequence ID" value="BAK37971.1"/>
    <property type="molecule type" value="Genomic_DNA"/>
</dbReference>
<dbReference type="GO" id="GO:0003677">
    <property type="term" value="F:DNA binding"/>
    <property type="evidence" value="ECO:0007669"/>
    <property type="project" value="InterPro"/>
</dbReference>
<proteinExistence type="predicted"/>
<dbReference type="AlphaFoldDB" id="F5XG37"/>
<gene>
    <name evidence="2" type="ordered locus">MLP_49570</name>
</gene>
<dbReference type="KEGG" id="mph:MLP_49570"/>
<protein>
    <recommendedName>
        <fullName evidence="1">Helix-turn-helix domain-containing protein</fullName>
    </recommendedName>
</protein>
<dbReference type="Pfam" id="PF12728">
    <property type="entry name" value="HTH_17"/>
    <property type="match status" value="1"/>
</dbReference>
<dbReference type="OrthoDB" id="4330189at2"/>
<dbReference type="SUPFAM" id="SSF46955">
    <property type="entry name" value="Putative DNA-binding domain"/>
    <property type="match status" value="1"/>
</dbReference>
<dbReference type="InterPro" id="IPR010093">
    <property type="entry name" value="SinI_DNA-bd"/>
</dbReference>
<evidence type="ECO:0000259" key="1">
    <source>
        <dbReference type="Pfam" id="PF12728"/>
    </source>
</evidence>
<dbReference type="eggNOG" id="COG3311">
    <property type="taxonomic scope" value="Bacteria"/>
</dbReference>
<dbReference type="STRING" id="1032480.MLP_49570"/>
<sequence length="61" mass="7021">MIMKVYLTVEEVAKALRVPVATVRWLRQEGRFAPAIRVGRRLVWDEAELAAWMAQNREPAA</sequence>
<dbReference type="RefSeq" id="WP_013865789.1">
    <property type="nucleotide sequence ID" value="NC_015635.1"/>
</dbReference>